<evidence type="ECO:0000259" key="1">
    <source>
        <dbReference type="Pfam" id="PF17919"/>
    </source>
</evidence>
<dbReference type="Pfam" id="PF17919">
    <property type="entry name" value="RT_RNaseH_2"/>
    <property type="match status" value="1"/>
</dbReference>
<dbReference type="InterPro" id="IPR041577">
    <property type="entry name" value="RT_RNaseH_2"/>
</dbReference>
<gene>
    <name evidence="2" type="ORF">Ddye_025850</name>
</gene>
<dbReference type="InterPro" id="IPR051320">
    <property type="entry name" value="Viral_Replic_Matur_Polypro"/>
</dbReference>
<dbReference type="AlphaFoldDB" id="A0AAD9WPZ9"/>
<dbReference type="PANTHER" id="PTHR33064:SF37">
    <property type="entry name" value="RIBONUCLEASE H"/>
    <property type="match status" value="1"/>
</dbReference>
<dbReference type="EMBL" id="JANJYI010000008">
    <property type="protein sequence ID" value="KAK2638055.1"/>
    <property type="molecule type" value="Genomic_DNA"/>
</dbReference>
<name>A0AAD9WPZ9_9ROSI</name>
<reference evidence="2" key="1">
    <citation type="journal article" date="2023" name="Plant J.">
        <title>Genome sequences and population genomics provide insights into the demographic history, inbreeding, and mutation load of two 'living fossil' tree species of Dipteronia.</title>
        <authorList>
            <person name="Feng Y."/>
            <person name="Comes H.P."/>
            <person name="Chen J."/>
            <person name="Zhu S."/>
            <person name="Lu R."/>
            <person name="Zhang X."/>
            <person name="Li P."/>
            <person name="Qiu J."/>
            <person name="Olsen K.M."/>
            <person name="Qiu Y."/>
        </authorList>
    </citation>
    <scope>NUCLEOTIDE SEQUENCE</scope>
    <source>
        <strain evidence="2">KIB01</strain>
    </source>
</reference>
<dbReference type="SUPFAM" id="SSF56672">
    <property type="entry name" value="DNA/RNA polymerases"/>
    <property type="match status" value="1"/>
</dbReference>
<proteinExistence type="predicted"/>
<protein>
    <recommendedName>
        <fullName evidence="1">Reverse transcriptase/retrotransposon-derived protein RNase H-like domain-containing protein</fullName>
    </recommendedName>
</protein>
<dbReference type="Gene3D" id="3.30.70.270">
    <property type="match status" value="1"/>
</dbReference>
<dbReference type="InterPro" id="IPR043502">
    <property type="entry name" value="DNA/RNA_pol_sf"/>
</dbReference>
<evidence type="ECO:0000313" key="2">
    <source>
        <dbReference type="EMBL" id="KAK2638055.1"/>
    </source>
</evidence>
<sequence length="174" mass="19946">MVGPLEIDFPEMYISHGQYQSGPHLAKQLLDFPDSNLNQKQLQQVLGIINFIRDFIPHVSHSASVLSALLNKNPPPRSPHHTEVVATFKNMAQRPPPLTIPSIGQLILQTDDSDDYWEQSLFEEKEGKQSYCGHASGQFKNAQKHYHTIYKEILTVKYGIQKFDFHLRTRCFTV</sequence>
<accession>A0AAD9WPZ9</accession>
<organism evidence="2 3">
    <name type="scientific">Dipteronia dyeriana</name>
    <dbReference type="NCBI Taxonomy" id="168575"/>
    <lineage>
        <taxon>Eukaryota</taxon>
        <taxon>Viridiplantae</taxon>
        <taxon>Streptophyta</taxon>
        <taxon>Embryophyta</taxon>
        <taxon>Tracheophyta</taxon>
        <taxon>Spermatophyta</taxon>
        <taxon>Magnoliopsida</taxon>
        <taxon>eudicotyledons</taxon>
        <taxon>Gunneridae</taxon>
        <taxon>Pentapetalae</taxon>
        <taxon>rosids</taxon>
        <taxon>malvids</taxon>
        <taxon>Sapindales</taxon>
        <taxon>Sapindaceae</taxon>
        <taxon>Hippocastanoideae</taxon>
        <taxon>Acereae</taxon>
        <taxon>Dipteronia</taxon>
    </lineage>
</organism>
<dbReference type="PANTHER" id="PTHR33064">
    <property type="entry name" value="POL PROTEIN"/>
    <property type="match status" value="1"/>
</dbReference>
<dbReference type="Proteomes" id="UP001280121">
    <property type="component" value="Unassembled WGS sequence"/>
</dbReference>
<keyword evidence="3" id="KW-1185">Reference proteome</keyword>
<feature type="domain" description="Reverse transcriptase/retrotransposon-derived protein RNase H-like" evidence="1">
    <location>
        <begin position="79"/>
        <end position="174"/>
    </location>
</feature>
<evidence type="ECO:0000313" key="3">
    <source>
        <dbReference type="Proteomes" id="UP001280121"/>
    </source>
</evidence>
<dbReference type="InterPro" id="IPR043128">
    <property type="entry name" value="Rev_trsase/Diguanyl_cyclase"/>
</dbReference>
<comment type="caution">
    <text evidence="2">The sequence shown here is derived from an EMBL/GenBank/DDBJ whole genome shotgun (WGS) entry which is preliminary data.</text>
</comment>